<dbReference type="GO" id="GO:0004497">
    <property type="term" value="F:monooxygenase activity"/>
    <property type="evidence" value="ECO:0007669"/>
    <property type="project" value="UniProtKB-KW"/>
</dbReference>
<organism evidence="2 3">
    <name type="scientific">Klenkia terrae</name>
    <dbReference type="NCBI Taxonomy" id="1052259"/>
    <lineage>
        <taxon>Bacteria</taxon>
        <taxon>Bacillati</taxon>
        <taxon>Actinomycetota</taxon>
        <taxon>Actinomycetes</taxon>
        <taxon>Geodermatophilales</taxon>
        <taxon>Geodermatophilaceae</taxon>
        <taxon>Klenkia</taxon>
    </lineage>
</organism>
<dbReference type="InterPro" id="IPR007138">
    <property type="entry name" value="ABM_dom"/>
</dbReference>
<dbReference type="EC" id="1.-.-.-" evidence="2"/>
<keyword evidence="2" id="KW-0503">Monooxygenase</keyword>
<feature type="domain" description="ABM" evidence="1">
    <location>
        <begin position="2"/>
        <end position="90"/>
    </location>
</feature>
<keyword evidence="3" id="KW-1185">Reference proteome</keyword>
<dbReference type="EMBL" id="JBAPLV010000001">
    <property type="protein sequence ID" value="MEI4277000.1"/>
    <property type="molecule type" value="Genomic_DNA"/>
</dbReference>
<dbReference type="InterPro" id="IPR050744">
    <property type="entry name" value="AI-2_Isomerase_LsrG"/>
</dbReference>
<accession>A0ABU8E0I7</accession>
<dbReference type="Gene3D" id="3.30.70.100">
    <property type="match status" value="1"/>
</dbReference>
<dbReference type="Pfam" id="PF03992">
    <property type="entry name" value="ABM"/>
    <property type="match status" value="1"/>
</dbReference>
<dbReference type="PANTHER" id="PTHR33336">
    <property type="entry name" value="QUINOL MONOOXYGENASE YGIN-RELATED"/>
    <property type="match status" value="1"/>
</dbReference>
<comment type="caution">
    <text evidence="2">The sequence shown here is derived from an EMBL/GenBank/DDBJ whole genome shotgun (WGS) entry which is preliminary data.</text>
</comment>
<dbReference type="SUPFAM" id="SSF54909">
    <property type="entry name" value="Dimeric alpha+beta barrel"/>
    <property type="match status" value="1"/>
</dbReference>
<gene>
    <name evidence="2" type="ORF">UXQ13_00840</name>
</gene>
<keyword evidence="2" id="KW-0560">Oxidoreductase</keyword>
<proteinExistence type="predicted"/>
<evidence type="ECO:0000313" key="3">
    <source>
        <dbReference type="Proteomes" id="UP001373496"/>
    </source>
</evidence>
<sequence>MILVIARAQARPDQRGALVPLLAEAAGTARTEQGCTSYSFAANVEDPNSFVSVETWDSRDDLDRHMATPAIAELLGALPPLLTAEPTITVHDVSASGPYGG</sequence>
<dbReference type="RefSeq" id="WP_225234436.1">
    <property type="nucleotide sequence ID" value="NZ_JBAPLV010000001.1"/>
</dbReference>
<evidence type="ECO:0000259" key="1">
    <source>
        <dbReference type="PROSITE" id="PS51725"/>
    </source>
</evidence>
<name>A0ABU8E0I7_9ACTN</name>
<evidence type="ECO:0000313" key="2">
    <source>
        <dbReference type="EMBL" id="MEI4277000.1"/>
    </source>
</evidence>
<protein>
    <submittedName>
        <fullName evidence="2">Quinol monooxygenase</fullName>
        <ecNumber evidence="2">1.-.-.-</ecNumber>
    </submittedName>
</protein>
<reference evidence="2 3" key="1">
    <citation type="submission" date="2024-03" db="EMBL/GenBank/DDBJ databases">
        <title>Draft genome sequence of Klenkia terrae.</title>
        <authorList>
            <person name="Duangmal K."/>
            <person name="Chantavorakit T."/>
        </authorList>
    </citation>
    <scope>NUCLEOTIDE SEQUENCE [LARGE SCALE GENOMIC DNA]</scope>
    <source>
        <strain evidence="2 3">JCM 17786</strain>
    </source>
</reference>
<dbReference type="PANTHER" id="PTHR33336:SF3">
    <property type="entry name" value="ABM DOMAIN-CONTAINING PROTEIN"/>
    <property type="match status" value="1"/>
</dbReference>
<dbReference type="Proteomes" id="UP001373496">
    <property type="component" value="Unassembled WGS sequence"/>
</dbReference>
<dbReference type="InterPro" id="IPR011008">
    <property type="entry name" value="Dimeric_a/b-barrel"/>
</dbReference>
<dbReference type="PROSITE" id="PS51725">
    <property type="entry name" value="ABM"/>
    <property type="match status" value="1"/>
</dbReference>